<evidence type="ECO:0000313" key="12">
    <source>
        <dbReference type="Proteomes" id="UP000245207"/>
    </source>
</evidence>
<keyword evidence="12" id="KW-1185">Reference proteome</keyword>
<protein>
    <submittedName>
        <fullName evidence="11">O-Glycosyl hydrolases family 17 protein</fullName>
    </submittedName>
</protein>
<evidence type="ECO:0000259" key="10">
    <source>
        <dbReference type="SMART" id="SM00768"/>
    </source>
</evidence>
<dbReference type="FunFam" id="1.20.58.1040:FF:000001">
    <property type="entry name" value="Glucan endo-1,3-beta-glucosidase 4"/>
    <property type="match status" value="1"/>
</dbReference>
<dbReference type="STRING" id="35608.A0A2U1NAW1"/>
<sequence>MKKMLFMLAAMLLLCSSVLGKESADIVTKSTPRKLSWVDNLWPSVITPPLPSPELQPPVMAPVSSPSPHNGFNLPPCNPYPSPYPHPYHAAVPPVAIGNVGGPMAGAPVGGHGGGGMAAPPVVGGEAMWCVAKPSVPSEKLQEAMDYACGAGGADCAAIKPNGSCYVPDSVVAHASYAFNSYWQKTKKIGGMCGFQGTAMLITSDPSYLHCHFTLG</sequence>
<dbReference type="AlphaFoldDB" id="A0A2U1NAW1"/>
<organism evidence="11 12">
    <name type="scientific">Artemisia annua</name>
    <name type="common">Sweet wormwood</name>
    <dbReference type="NCBI Taxonomy" id="35608"/>
    <lineage>
        <taxon>Eukaryota</taxon>
        <taxon>Viridiplantae</taxon>
        <taxon>Streptophyta</taxon>
        <taxon>Embryophyta</taxon>
        <taxon>Tracheophyta</taxon>
        <taxon>Spermatophyta</taxon>
        <taxon>Magnoliopsida</taxon>
        <taxon>eudicotyledons</taxon>
        <taxon>Gunneridae</taxon>
        <taxon>Pentapetalae</taxon>
        <taxon>asterids</taxon>
        <taxon>campanulids</taxon>
        <taxon>Asterales</taxon>
        <taxon>Asteraceae</taxon>
        <taxon>Asteroideae</taxon>
        <taxon>Anthemideae</taxon>
        <taxon>Artemisiinae</taxon>
        <taxon>Artemisia</taxon>
    </lineage>
</organism>
<accession>A0A2U1NAW1</accession>
<dbReference type="GO" id="GO:0098552">
    <property type="term" value="C:side of membrane"/>
    <property type="evidence" value="ECO:0007669"/>
    <property type="project" value="UniProtKB-KW"/>
</dbReference>
<evidence type="ECO:0000256" key="1">
    <source>
        <dbReference type="ARBA" id="ARBA00004609"/>
    </source>
</evidence>
<dbReference type="EMBL" id="PKPP01003207">
    <property type="protein sequence ID" value="PWA70628.1"/>
    <property type="molecule type" value="Genomic_DNA"/>
</dbReference>
<keyword evidence="3" id="KW-0336">GPI-anchor</keyword>
<evidence type="ECO:0000256" key="5">
    <source>
        <dbReference type="ARBA" id="ARBA00023136"/>
    </source>
</evidence>
<dbReference type="PANTHER" id="PTHR31044">
    <property type="entry name" value="BETA-1,3 GLUCANASE"/>
    <property type="match status" value="1"/>
</dbReference>
<reference evidence="11 12" key="1">
    <citation type="journal article" date="2018" name="Mol. Plant">
        <title>The genome of Artemisia annua provides insight into the evolution of Asteraceae family and artemisinin biosynthesis.</title>
        <authorList>
            <person name="Shen Q."/>
            <person name="Zhang L."/>
            <person name="Liao Z."/>
            <person name="Wang S."/>
            <person name="Yan T."/>
            <person name="Shi P."/>
            <person name="Liu M."/>
            <person name="Fu X."/>
            <person name="Pan Q."/>
            <person name="Wang Y."/>
            <person name="Lv Z."/>
            <person name="Lu X."/>
            <person name="Zhang F."/>
            <person name="Jiang W."/>
            <person name="Ma Y."/>
            <person name="Chen M."/>
            <person name="Hao X."/>
            <person name="Li L."/>
            <person name="Tang Y."/>
            <person name="Lv G."/>
            <person name="Zhou Y."/>
            <person name="Sun X."/>
            <person name="Brodelius P.E."/>
            <person name="Rose J.K.C."/>
            <person name="Tang K."/>
        </authorList>
    </citation>
    <scope>NUCLEOTIDE SEQUENCE [LARGE SCALE GENOMIC DNA]</scope>
    <source>
        <strain evidence="12">cv. Huhao1</strain>
        <tissue evidence="11">Leaf</tissue>
    </source>
</reference>
<comment type="subcellular location">
    <subcellularLocation>
        <location evidence="1">Cell membrane</location>
        <topology evidence="1">Lipid-anchor</topology>
        <topology evidence="1">GPI-anchor</topology>
    </subcellularLocation>
</comment>
<evidence type="ECO:0000313" key="11">
    <source>
        <dbReference type="EMBL" id="PWA70628.1"/>
    </source>
</evidence>
<keyword evidence="11" id="KW-0378">Hydrolase</keyword>
<name>A0A2U1NAW1_ARTAN</name>
<dbReference type="Pfam" id="PF07983">
    <property type="entry name" value="X8"/>
    <property type="match status" value="1"/>
</dbReference>
<keyword evidence="7" id="KW-0325">Glycoprotein</keyword>
<evidence type="ECO:0000256" key="6">
    <source>
        <dbReference type="ARBA" id="ARBA00023157"/>
    </source>
</evidence>
<dbReference type="Gene3D" id="1.20.58.1040">
    <property type="match status" value="1"/>
</dbReference>
<evidence type="ECO:0000256" key="7">
    <source>
        <dbReference type="ARBA" id="ARBA00023180"/>
    </source>
</evidence>
<dbReference type="OrthoDB" id="417697at2759"/>
<evidence type="ECO:0000256" key="3">
    <source>
        <dbReference type="ARBA" id="ARBA00022622"/>
    </source>
</evidence>
<feature type="signal peptide" evidence="9">
    <location>
        <begin position="1"/>
        <end position="20"/>
    </location>
</feature>
<gene>
    <name evidence="11" type="ORF">CTI12_AA133030</name>
</gene>
<evidence type="ECO:0000256" key="9">
    <source>
        <dbReference type="SAM" id="SignalP"/>
    </source>
</evidence>
<evidence type="ECO:0000256" key="2">
    <source>
        <dbReference type="ARBA" id="ARBA00022475"/>
    </source>
</evidence>
<proteinExistence type="predicted"/>
<keyword evidence="4 9" id="KW-0732">Signal</keyword>
<feature type="chain" id="PRO_5015663363" evidence="9">
    <location>
        <begin position="21"/>
        <end position="216"/>
    </location>
</feature>
<keyword evidence="5" id="KW-0472">Membrane</keyword>
<dbReference type="PANTHER" id="PTHR31044:SF140">
    <property type="entry name" value="EXPRESSED PROTEIN"/>
    <property type="match status" value="1"/>
</dbReference>
<dbReference type="SMART" id="SM00768">
    <property type="entry name" value="X8"/>
    <property type="match status" value="1"/>
</dbReference>
<keyword evidence="8" id="KW-0449">Lipoprotein</keyword>
<evidence type="ECO:0000256" key="8">
    <source>
        <dbReference type="ARBA" id="ARBA00023288"/>
    </source>
</evidence>
<dbReference type="GO" id="GO:0009506">
    <property type="term" value="C:plasmodesma"/>
    <property type="evidence" value="ECO:0007669"/>
    <property type="project" value="UniProtKB-ARBA"/>
</dbReference>
<dbReference type="InterPro" id="IPR044788">
    <property type="entry name" value="X8_dom_prot"/>
</dbReference>
<keyword evidence="2" id="KW-1003">Cell membrane</keyword>
<dbReference type="InterPro" id="IPR012946">
    <property type="entry name" value="X8"/>
</dbReference>
<feature type="domain" description="X8" evidence="10">
    <location>
        <begin position="128"/>
        <end position="213"/>
    </location>
</feature>
<dbReference type="GO" id="GO:0005886">
    <property type="term" value="C:plasma membrane"/>
    <property type="evidence" value="ECO:0007669"/>
    <property type="project" value="UniProtKB-SubCell"/>
</dbReference>
<comment type="caution">
    <text evidence="11">The sequence shown here is derived from an EMBL/GenBank/DDBJ whole genome shotgun (WGS) entry which is preliminary data.</text>
</comment>
<keyword evidence="6" id="KW-1015">Disulfide bond</keyword>
<dbReference type="Proteomes" id="UP000245207">
    <property type="component" value="Unassembled WGS sequence"/>
</dbReference>
<dbReference type="GO" id="GO:0016787">
    <property type="term" value="F:hydrolase activity"/>
    <property type="evidence" value="ECO:0007669"/>
    <property type="project" value="UniProtKB-KW"/>
</dbReference>
<evidence type="ECO:0000256" key="4">
    <source>
        <dbReference type="ARBA" id="ARBA00022729"/>
    </source>
</evidence>